<comment type="caution">
    <text evidence="2">The sequence shown here is derived from an EMBL/GenBank/DDBJ whole genome shotgun (WGS) entry which is preliminary data.</text>
</comment>
<proteinExistence type="predicted"/>
<dbReference type="HOGENOM" id="CLU_370513_0_0_1"/>
<feature type="region of interest" description="Disordered" evidence="1">
    <location>
        <begin position="590"/>
        <end position="613"/>
    </location>
</feature>
<sequence>MSRRTIHRCHALTDPSKDQRCFASIPHSHKICCEAHEDELNESYAEYKTASHRANNLRFFAQLKRSEVSGLNPTMVDFHIEGLRDYVEALEREIQLRSEHAARFFVKIDEGHRQRLKKLERDLGNTKRLQRDLADRKRRLESRSAARGRAKTVGSRSEPHTRASSHVSKRRRRRDRRKHSKRQTASDESRVGASTTIEPESESKPRLHFDEGYERQRQAEKRVVLEEQPDYHRQLDQQLWRSWIDLHVQRAEQQAQRSEAHAVRQRDGLREDEDAMMGASETEPTVRQQWEDAYPAEPLGEAQGYDLDTENVSGGDGEPILLSSSDKRMEAASPEQWEGSHLGSIALSPEEEAFDAAQSVDRGDSASALLTQRYLSAGAFYARWDTTVTSRSNEDVSPACIDVCSEDHVVGPTGGNKGLGDNDDQDVLFNTTFVSHETSLPTAYTCGSSIVSGKGEGGASLNDHVSGRSSPVAVKEEMEYYAHQMLPSSPSLQFTRAGAHSVLLPLRAPVPPLDPSPAGLRNADEASGAHDVDSEISWSAADVTTVELALSLPENAIDKVEASDKAEVIDQPSEGQETTCTEALAETGAEIDSHENGHKNGEIEPSVGYDADERGDMGEEAEAQLSPEFIEDDPDDLATPTQESMPVITERNPEAVHPEQVVYVAKTGRAPVKAKDYGSIPRPQSQPRPWDVDVEGQRESSDDAEDHPDPHRGQDIRRARAAIAGTILASRISTFRSPILSAFVAGCRRLL</sequence>
<feature type="region of interest" description="Disordered" evidence="1">
    <location>
        <begin position="514"/>
        <end position="533"/>
    </location>
</feature>
<evidence type="ECO:0000313" key="3">
    <source>
        <dbReference type="Proteomes" id="UP000029665"/>
    </source>
</evidence>
<evidence type="ECO:0000313" key="2">
    <source>
        <dbReference type="EMBL" id="CDO71056.1"/>
    </source>
</evidence>
<name>A0A060S9Z1_PYCCI</name>
<feature type="region of interest" description="Disordered" evidence="1">
    <location>
        <begin position="255"/>
        <end position="287"/>
    </location>
</feature>
<gene>
    <name evidence="2" type="ORF">BN946_scf184844.g60</name>
</gene>
<organism evidence="2 3">
    <name type="scientific">Pycnoporus cinnabarinus</name>
    <name type="common">Cinnabar-red polypore</name>
    <name type="synonym">Trametes cinnabarina</name>
    <dbReference type="NCBI Taxonomy" id="5643"/>
    <lineage>
        <taxon>Eukaryota</taxon>
        <taxon>Fungi</taxon>
        <taxon>Dikarya</taxon>
        <taxon>Basidiomycota</taxon>
        <taxon>Agaricomycotina</taxon>
        <taxon>Agaricomycetes</taxon>
        <taxon>Polyporales</taxon>
        <taxon>Polyporaceae</taxon>
        <taxon>Trametes</taxon>
    </lineage>
</organism>
<feature type="compositionally biased region" description="Basic and acidic residues" evidence="1">
    <location>
        <begin position="201"/>
        <end position="215"/>
    </location>
</feature>
<feature type="compositionally biased region" description="Basic residues" evidence="1">
    <location>
        <begin position="136"/>
        <end position="150"/>
    </location>
</feature>
<accession>A0A060S9Z1</accession>
<evidence type="ECO:0000256" key="1">
    <source>
        <dbReference type="SAM" id="MobiDB-lite"/>
    </source>
</evidence>
<protein>
    <submittedName>
        <fullName evidence="2">Uncharacterized protein</fullName>
    </submittedName>
</protein>
<dbReference type="AlphaFoldDB" id="A0A060S9Z1"/>
<feature type="region of interest" description="Disordered" evidence="1">
    <location>
        <begin position="674"/>
        <end position="714"/>
    </location>
</feature>
<reference evidence="2" key="1">
    <citation type="submission" date="2014-01" db="EMBL/GenBank/DDBJ databases">
        <title>The genome of the white-rot fungus Pycnoporus cinnabarinus: a basidiomycete model with a versatile arsenal for lignocellulosic biomass breakdown.</title>
        <authorList>
            <person name="Levasseur A."/>
            <person name="Lomascolo A."/>
            <person name="Ruiz-Duenas F.J."/>
            <person name="Uzan E."/>
            <person name="Piumi F."/>
            <person name="Kues U."/>
            <person name="Ram A.F.J."/>
            <person name="Murat C."/>
            <person name="Haon M."/>
            <person name="Benoit I."/>
            <person name="Arfi Y."/>
            <person name="Chevret D."/>
            <person name="Drula E."/>
            <person name="Kwon M.J."/>
            <person name="Gouret P."/>
            <person name="Lesage-Meessen L."/>
            <person name="Lombard V."/>
            <person name="Mariette J."/>
            <person name="Noirot C."/>
            <person name="Park J."/>
            <person name="Patyshakuliyeva A."/>
            <person name="Wieneger R.A.B."/>
            <person name="Wosten H.A.B."/>
            <person name="Martin F."/>
            <person name="Coutinho P.M."/>
            <person name="de Vries R."/>
            <person name="Martinez A.T."/>
            <person name="Klopp C."/>
            <person name="Pontarotti P."/>
            <person name="Henrissat B."/>
            <person name="Record E."/>
        </authorList>
    </citation>
    <scope>NUCLEOTIDE SEQUENCE [LARGE SCALE GENOMIC DNA]</scope>
    <source>
        <strain evidence="2">BRFM137</strain>
    </source>
</reference>
<feature type="compositionally biased region" description="Basic residues" evidence="1">
    <location>
        <begin position="167"/>
        <end position="182"/>
    </location>
</feature>
<keyword evidence="3" id="KW-1185">Reference proteome</keyword>
<feature type="compositionally biased region" description="Basic and acidic residues" evidence="1">
    <location>
        <begin position="591"/>
        <end position="602"/>
    </location>
</feature>
<feature type="compositionally biased region" description="Basic and acidic residues" evidence="1">
    <location>
        <begin position="522"/>
        <end position="533"/>
    </location>
</feature>
<feature type="region of interest" description="Disordered" evidence="1">
    <location>
        <begin position="128"/>
        <end position="215"/>
    </location>
</feature>
<dbReference type="Proteomes" id="UP000029665">
    <property type="component" value="Unassembled WGS sequence"/>
</dbReference>
<feature type="compositionally biased region" description="Basic and acidic residues" evidence="1">
    <location>
        <begin position="258"/>
        <end position="269"/>
    </location>
</feature>
<feature type="compositionally biased region" description="Basic and acidic residues" evidence="1">
    <location>
        <begin position="695"/>
        <end position="714"/>
    </location>
</feature>
<dbReference type="OrthoDB" id="2756263at2759"/>
<dbReference type="EMBL" id="CCBP010000097">
    <property type="protein sequence ID" value="CDO71056.1"/>
    <property type="molecule type" value="Genomic_DNA"/>
</dbReference>